<dbReference type="Proteomes" id="UP000499080">
    <property type="component" value="Unassembled WGS sequence"/>
</dbReference>
<evidence type="ECO:0000313" key="2">
    <source>
        <dbReference type="Proteomes" id="UP000499080"/>
    </source>
</evidence>
<gene>
    <name evidence="1" type="ORF">AVEN_76708_1</name>
</gene>
<sequence length="98" mass="10877">MQLSIERMERPALDRCDGQSVSCGYSKRGQHLYLNLFNTDGRNVVLAKCFPSAKGQVPLTSQLGMSCVREGVVDNYCSILKTHQLPSGIRIGMVKEDE</sequence>
<evidence type="ECO:0000313" key="1">
    <source>
        <dbReference type="EMBL" id="GBL93990.1"/>
    </source>
</evidence>
<proteinExistence type="predicted"/>
<reference evidence="1 2" key="1">
    <citation type="journal article" date="2019" name="Sci. Rep.">
        <title>Orb-weaving spider Araneus ventricosus genome elucidates the spidroin gene catalogue.</title>
        <authorList>
            <person name="Kono N."/>
            <person name="Nakamura H."/>
            <person name="Ohtoshi R."/>
            <person name="Moran D.A.P."/>
            <person name="Shinohara A."/>
            <person name="Yoshida Y."/>
            <person name="Fujiwara M."/>
            <person name="Mori M."/>
            <person name="Tomita M."/>
            <person name="Arakawa K."/>
        </authorList>
    </citation>
    <scope>NUCLEOTIDE SEQUENCE [LARGE SCALE GENOMIC DNA]</scope>
</reference>
<keyword evidence="2" id="KW-1185">Reference proteome</keyword>
<dbReference type="AlphaFoldDB" id="A0A4Y2BP57"/>
<dbReference type="EMBL" id="BGPR01000098">
    <property type="protein sequence ID" value="GBL93990.1"/>
    <property type="molecule type" value="Genomic_DNA"/>
</dbReference>
<protein>
    <submittedName>
        <fullName evidence="1">Uncharacterized protein</fullName>
    </submittedName>
</protein>
<name>A0A4Y2BP57_ARAVE</name>
<organism evidence="1 2">
    <name type="scientific">Araneus ventricosus</name>
    <name type="common">Orbweaver spider</name>
    <name type="synonym">Epeira ventricosa</name>
    <dbReference type="NCBI Taxonomy" id="182803"/>
    <lineage>
        <taxon>Eukaryota</taxon>
        <taxon>Metazoa</taxon>
        <taxon>Ecdysozoa</taxon>
        <taxon>Arthropoda</taxon>
        <taxon>Chelicerata</taxon>
        <taxon>Arachnida</taxon>
        <taxon>Araneae</taxon>
        <taxon>Araneomorphae</taxon>
        <taxon>Entelegynae</taxon>
        <taxon>Araneoidea</taxon>
        <taxon>Araneidae</taxon>
        <taxon>Araneus</taxon>
    </lineage>
</organism>
<comment type="caution">
    <text evidence="1">The sequence shown here is derived from an EMBL/GenBank/DDBJ whole genome shotgun (WGS) entry which is preliminary data.</text>
</comment>
<accession>A0A4Y2BP57</accession>